<feature type="compositionally biased region" description="Low complexity" evidence="1">
    <location>
        <begin position="42"/>
        <end position="60"/>
    </location>
</feature>
<evidence type="ECO:0000313" key="2">
    <source>
        <dbReference type="EMBL" id="VDK36472.1"/>
    </source>
</evidence>
<evidence type="ECO:0000313" key="3">
    <source>
        <dbReference type="Proteomes" id="UP000281553"/>
    </source>
</evidence>
<gene>
    <name evidence="2" type="ORF">DILT_LOCUS773</name>
</gene>
<organism evidence="2 3">
    <name type="scientific">Dibothriocephalus latus</name>
    <name type="common">Fish tapeworm</name>
    <name type="synonym">Diphyllobothrium latum</name>
    <dbReference type="NCBI Taxonomy" id="60516"/>
    <lineage>
        <taxon>Eukaryota</taxon>
        <taxon>Metazoa</taxon>
        <taxon>Spiralia</taxon>
        <taxon>Lophotrochozoa</taxon>
        <taxon>Platyhelminthes</taxon>
        <taxon>Cestoda</taxon>
        <taxon>Eucestoda</taxon>
        <taxon>Diphyllobothriidea</taxon>
        <taxon>Diphyllobothriidae</taxon>
        <taxon>Dibothriocephalus</taxon>
    </lineage>
</organism>
<evidence type="ECO:0000256" key="1">
    <source>
        <dbReference type="SAM" id="MobiDB-lite"/>
    </source>
</evidence>
<name>A0A3P6PI19_DIBLA</name>
<protein>
    <submittedName>
        <fullName evidence="2">Uncharacterized protein</fullName>
    </submittedName>
</protein>
<feature type="region of interest" description="Disordered" evidence="1">
    <location>
        <begin position="94"/>
        <end position="153"/>
    </location>
</feature>
<feature type="region of interest" description="Disordered" evidence="1">
    <location>
        <begin position="309"/>
        <end position="363"/>
    </location>
</feature>
<feature type="region of interest" description="Disordered" evidence="1">
    <location>
        <begin position="34"/>
        <end position="60"/>
    </location>
</feature>
<proteinExistence type="predicted"/>
<feature type="compositionally biased region" description="Basic and acidic residues" evidence="1">
    <location>
        <begin position="221"/>
        <end position="233"/>
    </location>
</feature>
<sequence length="384" mass="41661">MIFPDYKRPSTPLGVLHFPTGLSYDPPTTFGAFLPPTHLKHSPSQPSPQQQFQSYPFAPASSTSDSKIGCLPSATFKTSASLDLMSTRVIPSVGRQSDYDGMTTDFGDDEATQNSPSRTDPSRSELDEEMTRPPSGMESSWMSEKDRSCEFSGSNIPPGQPDAVDCCGMEPCANDQMTDSLLVETGGPIEDDLSEFSCAPSSVSKPACCCKNGECCELPHGGRLDDPRNDYRNDYAPPSDASLPPHPAVNGDQNKRSCLPEIAPVGLPNFQCTRVDGFSNMVPLTGAYDNLPQVYRPLPNSDLFPAQPAFQPHASFSPAKGKLSGTYRSEYDNASSGRGSERRTPQRHNQPLNRLGDYSSRHRNVAMVLRQRLDAAAAQKTASP</sequence>
<dbReference type="EMBL" id="UYRU01003791">
    <property type="protein sequence ID" value="VDK36472.1"/>
    <property type="molecule type" value="Genomic_DNA"/>
</dbReference>
<feature type="compositionally biased region" description="Basic and acidic residues" evidence="1">
    <location>
        <begin position="120"/>
        <end position="131"/>
    </location>
</feature>
<dbReference type="Proteomes" id="UP000281553">
    <property type="component" value="Unassembled WGS sequence"/>
</dbReference>
<accession>A0A3P6PI19</accession>
<dbReference type="OrthoDB" id="6269389at2759"/>
<keyword evidence="3" id="KW-1185">Reference proteome</keyword>
<reference evidence="2 3" key="1">
    <citation type="submission" date="2018-11" db="EMBL/GenBank/DDBJ databases">
        <authorList>
            <consortium name="Pathogen Informatics"/>
        </authorList>
    </citation>
    <scope>NUCLEOTIDE SEQUENCE [LARGE SCALE GENOMIC DNA]</scope>
</reference>
<dbReference type="AlphaFoldDB" id="A0A3P6PI19"/>
<feature type="region of interest" description="Disordered" evidence="1">
    <location>
        <begin position="221"/>
        <end position="255"/>
    </location>
</feature>
<feature type="non-terminal residue" evidence="2">
    <location>
        <position position="384"/>
    </location>
</feature>